<comment type="caution">
    <text evidence="1">The sequence shown here is derived from an EMBL/GenBank/DDBJ whole genome shotgun (WGS) entry which is preliminary data.</text>
</comment>
<protein>
    <submittedName>
        <fullName evidence="1">Uncharacterized protein</fullName>
    </submittedName>
</protein>
<reference evidence="1 2" key="1">
    <citation type="journal article" date="2014" name="Int. J. Syst. Evol. Microbiol.">
        <title>Complete genome sequence of Corynebacterium casei LMG S-19264T (=DSM 44701T), isolated from a smear-ripened cheese.</title>
        <authorList>
            <consortium name="US DOE Joint Genome Institute (JGI-PGF)"/>
            <person name="Walter F."/>
            <person name="Albersmeier A."/>
            <person name="Kalinowski J."/>
            <person name="Ruckert C."/>
        </authorList>
    </citation>
    <scope>NUCLEOTIDE SEQUENCE [LARGE SCALE GENOMIC DNA]</scope>
    <source>
        <strain evidence="1 2">CGMCC 1.12925</strain>
    </source>
</reference>
<dbReference type="RefSeq" id="WP_188406286.1">
    <property type="nucleotide sequence ID" value="NZ_BMGL01000008.1"/>
</dbReference>
<proteinExistence type="predicted"/>
<evidence type="ECO:0000313" key="1">
    <source>
        <dbReference type="EMBL" id="GGE15319.1"/>
    </source>
</evidence>
<name>A0A916ZUX0_9FLAO</name>
<dbReference type="AlphaFoldDB" id="A0A916ZUX0"/>
<dbReference type="EMBL" id="BMGL01000008">
    <property type="protein sequence ID" value="GGE15319.1"/>
    <property type="molecule type" value="Genomic_DNA"/>
</dbReference>
<sequence>MSNIKFVFRKHFWNRSNKINMSPKISGVRKEAHRDVFQNKITKELFEIGDVEKLRYKRNNMLKIFFETYSDTSRYSLIEFGLPYIVSVEMSPIMSKLRKRCKAKNIKLLGYVWMYDVGEENFGSHFHLVIAVKKINKRKYPKCFKMSFKKKKMHGDFVRNSEALKNYLIGKEIFERGYKKKVYGKSIKFKELKK</sequence>
<organism evidence="1 2">
    <name type="scientific">Psychroflexus salis</name>
    <dbReference type="NCBI Taxonomy" id="1526574"/>
    <lineage>
        <taxon>Bacteria</taxon>
        <taxon>Pseudomonadati</taxon>
        <taxon>Bacteroidota</taxon>
        <taxon>Flavobacteriia</taxon>
        <taxon>Flavobacteriales</taxon>
        <taxon>Flavobacteriaceae</taxon>
        <taxon>Psychroflexus</taxon>
    </lineage>
</organism>
<dbReference type="Proteomes" id="UP000599688">
    <property type="component" value="Unassembled WGS sequence"/>
</dbReference>
<gene>
    <name evidence="1" type="ORF">GCM10010831_15830</name>
</gene>
<evidence type="ECO:0000313" key="2">
    <source>
        <dbReference type="Proteomes" id="UP000599688"/>
    </source>
</evidence>
<keyword evidence="2" id="KW-1185">Reference proteome</keyword>
<accession>A0A916ZUX0</accession>